<sequence length="257" mass="26599">MKHTLTFAALTFAAAAVTAQAAPADKSTAALLAADQSCAGLPTHAEFKAALQAAQKEKNAAFGLNMWGAVVNRAGIVCAVAFTGDNWGDQWPGSRIIAAQKAGTSNNFSLPKLAMATANLYSIAQPGGFAFGIQEANPIVPEHVYAGPTAYWGQANDPMVGERVGGFNVFGGGLPLYNAKGELLGALGTSGDSSCADHYISWRTRNTLKLDYVPAGLGPNGVDQIAFSGPWSQPVCGELKAHEAVVNSLPPTRKVAP</sequence>
<dbReference type="STRING" id="490188.SAMN04488068_1088"/>
<feature type="chain" id="PRO_5012341409" evidence="1">
    <location>
        <begin position="22"/>
        <end position="257"/>
    </location>
</feature>
<keyword evidence="3" id="KW-1185">Reference proteome</keyword>
<dbReference type="AlphaFoldDB" id="A0A1M5LUW4"/>
<dbReference type="EMBL" id="FQWZ01000002">
    <property type="protein sequence ID" value="SHG68419.1"/>
    <property type="molecule type" value="Genomic_DNA"/>
</dbReference>
<dbReference type="Pfam" id="PF03928">
    <property type="entry name" value="HbpS-like"/>
    <property type="match status" value="1"/>
</dbReference>
<dbReference type="RefSeq" id="WP_072894994.1">
    <property type="nucleotide sequence ID" value="NZ_FQWZ01000002.1"/>
</dbReference>
<dbReference type="SUPFAM" id="SSF143744">
    <property type="entry name" value="GlcG-like"/>
    <property type="match status" value="1"/>
</dbReference>
<protein>
    <submittedName>
        <fullName evidence="2">Haem-degrading</fullName>
    </submittedName>
</protein>
<name>A0A1M5LUW4_9GAMM</name>
<organism evidence="2 3">
    <name type="scientific">Hydrocarboniphaga daqingensis</name>
    <dbReference type="NCBI Taxonomy" id="490188"/>
    <lineage>
        <taxon>Bacteria</taxon>
        <taxon>Pseudomonadati</taxon>
        <taxon>Pseudomonadota</taxon>
        <taxon>Gammaproteobacteria</taxon>
        <taxon>Nevskiales</taxon>
        <taxon>Nevskiaceae</taxon>
        <taxon>Hydrocarboniphaga</taxon>
    </lineage>
</organism>
<evidence type="ECO:0000313" key="3">
    <source>
        <dbReference type="Proteomes" id="UP000199758"/>
    </source>
</evidence>
<accession>A0A1M5LUW4</accession>
<proteinExistence type="predicted"/>
<gene>
    <name evidence="2" type="ORF">SAMN04488068_1088</name>
</gene>
<dbReference type="Proteomes" id="UP000199758">
    <property type="component" value="Unassembled WGS sequence"/>
</dbReference>
<evidence type="ECO:0000313" key="2">
    <source>
        <dbReference type="EMBL" id="SHG68419.1"/>
    </source>
</evidence>
<keyword evidence="1" id="KW-0732">Signal</keyword>
<evidence type="ECO:0000256" key="1">
    <source>
        <dbReference type="SAM" id="SignalP"/>
    </source>
</evidence>
<reference evidence="2 3" key="1">
    <citation type="submission" date="2016-11" db="EMBL/GenBank/DDBJ databases">
        <authorList>
            <person name="Jaros S."/>
            <person name="Januszkiewicz K."/>
            <person name="Wedrychowicz H."/>
        </authorList>
    </citation>
    <scope>NUCLEOTIDE SEQUENCE [LARGE SCALE GENOMIC DNA]</scope>
    <source>
        <strain evidence="2 3">CGMCC 1.7049</strain>
    </source>
</reference>
<dbReference type="InterPro" id="IPR038084">
    <property type="entry name" value="PduO/GlcC-like_sf"/>
</dbReference>
<dbReference type="InterPro" id="IPR005624">
    <property type="entry name" value="PduO/GlcC-like"/>
</dbReference>
<dbReference type="Gene3D" id="3.30.450.150">
    <property type="entry name" value="Haem-degrading domain"/>
    <property type="match status" value="1"/>
</dbReference>
<feature type="signal peptide" evidence="1">
    <location>
        <begin position="1"/>
        <end position="21"/>
    </location>
</feature>
<dbReference type="OrthoDB" id="263920at2"/>